<dbReference type="AlphaFoldDB" id="A0A0U4P4G2"/>
<evidence type="ECO:0000313" key="3">
    <source>
        <dbReference type="EMBL" id="ALZ85278.1"/>
    </source>
</evidence>
<accession>A0A0U4P4G2</accession>
<protein>
    <submittedName>
        <fullName evidence="3">DUF305 domain-containing protein</fullName>
    </submittedName>
</protein>
<feature type="domain" description="DUF4142" evidence="2">
    <location>
        <begin position="33"/>
        <end position="165"/>
    </location>
</feature>
<dbReference type="InterPro" id="IPR025419">
    <property type="entry name" value="DUF4142"/>
</dbReference>
<gene>
    <name evidence="3" type="ORF">APT59_14145</name>
</gene>
<dbReference type="PANTHER" id="PTHR38593">
    <property type="entry name" value="BLR2558 PROTEIN"/>
    <property type="match status" value="1"/>
</dbReference>
<organism evidence="3 4">
    <name type="scientific">Pseudomonas oryzihabitans</name>
    <dbReference type="NCBI Taxonomy" id="47885"/>
    <lineage>
        <taxon>Bacteria</taxon>
        <taxon>Pseudomonadati</taxon>
        <taxon>Pseudomonadota</taxon>
        <taxon>Gammaproteobacteria</taxon>
        <taxon>Pseudomonadales</taxon>
        <taxon>Pseudomonadaceae</taxon>
        <taxon>Pseudomonas</taxon>
    </lineage>
</organism>
<keyword evidence="1" id="KW-0732">Signal</keyword>
<dbReference type="InterPro" id="IPR012347">
    <property type="entry name" value="Ferritin-like"/>
</dbReference>
<sequence length="171" mass="18629">MTPMLKKASSLSLAILLAAGAGLAQAADKLSPAEFVDDASAKGIAEIEAGKLALEKSKSQDIKTFAQSMIDDHTKANEQLKSLAQEKKLKVSTDAELMDKAKAMILQVRDDSFDRSYANNQVVAHEQTIEIFRTEAKNSDDAALKAFAEKTLPKLEHHLQEAKALQTKYAK</sequence>
<feature type="chain" id="PRO_5006851721" evidence="1">
    <location>
        <begin position="27"/>
        <end position="171"/>
    </location>
</feature>
<dbReference type="RefSeq" id="WP_059315443.1">
    <property type="nucleotide sequence ID" value="NZ_CP013987.1"/>
</dbReference>
<dbReference type="Proteomes" id="UP000064137">
    <property type="component" value="Chromosome"/>
</dbReference>
<evidence type="ECO:0000259" key="2">
    <source>
        <dbReference type="Pfam" id="PF13628"/>
    </source>
</evidence>
<reference evidence="3 4" key="1">
    <citation type="submission" date="2016-01" db="EMBL/GenBank/DDBJ databases">
        <title>Annotation of Pseudomonas oryzihabitans USDA-ARS-USMARC-56511.</title>
        <authorList>
            <person name="Harhay G.P."/>
            <person name="Harhay D.M."/>
            <person name="Smith T.P.L."/>
            <person name="Bono J.L."/>
            <person name="Heaton M.P."/>
            <person name="Clawson M.L."/>
            <person name="Chitko-Mckown C.G."/>
            <person name="Capik S.F."/>
            <person name="DeDonder K.D."/>
            <person name="Apley M.D."/>
            <person name="Lubbers B.V."/>
            <person name="White B.J."/>
            <person name="Larson R.L."/>
        </authorList>
    </citation>
    <scope>NUCLEOTIDE SEQUENCE [LARGE SCALE GENOMIC DNA]</scope>
    <source>
        <strain evidence="3 4">USDA-ARS-USMARC-56511</strain>
    </source>
</reference>
<dbReference type="Gene3D" id="1.20.1260.10">
    <property type="match status" value="1"/>
</dbReference>
<feature type="signal peptide" evidence="1">
    <location>
        <begin position="1"/>
        <end position="26"/>
    </location>
</feature>
<evidence type="ECO:0000313" key="4">
    <source>
        <dbReference type="Proteomes" id="UP000064137"/>
    </source>
</evidence>
<dbReference type="OrthoDB" id="118677at2"/>
<dbReference type="PANTHER" id="PTHR38593:SF1">
    <property type="entry name" value="BLR2558 PROTEIN"/>
    <property type="match status" value="1"/>
</dbReference>
<dbReference type="KEGG" id="por:APT59_14145"/>
<evidence type="ECO:0000256" key="1">
    <source>
        <dbReference type="SAM" id="SignalP"/>
    </source>
</evidence>
<dbReference type="Pfam" id="PF13628">
    <property type="entry name" value="DUF4142"/>
    <property type="match status" value="1"/>
</dbReference>
<proteinExistence type="predicted"/>
<name>A0A0U4P4G2_9PSED</name>
<dbReference type="EMBL" id="CP013987">
    <property type="protein sequence ID" value="ALZ85278.1"/>
    <property type="molecule type" value="Genomic_DNA"/>
</dbReference>